<reference evidence="7" key="2">
    <citation type="submission" date="2025-09" db="UniProtKB">
        <authorList>
            <consortium name="Ensembl"/>
        </authorList>
    </citation>
    <scope>IDENTIFICATION</scope>
</reference>
<keyword evidence="1 4" id="KW-0479">Metal-binding</keyword>
<organism evidence="7 8">
    <name type="scientific">Varanus komodoensis</name>
    <name type="common">Komodo dragon</name>
    <dbReference type="NCBI Taxonomy" id="61221"/>
    <lineage>
        <taxon>Eukaryota</taxon>
        <taxon>Metazoa</taxon>
        <taxon>Chordata</taxon>
        <taxon>Craniata</taxon>
        <taxon>Vertebrata</taxon>
        <taxon>Euteleostomi</taxon>
        <taxon>Lepidosauria</taxon>
        <taxon>Squamata</taxon>
        <taxon>Bifurcata</taxon>
        <taxon>Unidentata</taxon>
        <taxon>Episquamata</taxon>
        <taxon>Toxicofera</taxon>
        <taxon>Anguimorpha</taxon>
        <taxon>Paleoanguimorpha</taxon>
        <taxon>Varanoidea</taxon>
        <taxon>Varanidae</taxon>
        <taxon>Varanus</taxon>
    </lineage>
</organism>
<keyword evidence="2 4" id="KW-0862">Zinc</keyword>
<proteinExistence type="predicted"/>
<evidence type="ECO:0000256" key="2">
    <source>
        <dbReference type="ARBA" id="ARBA00022833"/>
    </source>
</evidence>
<evidence type="ECO:0000256" key="3">
    <source>
        <dbReference type="ARBA" id="ARBA00023038"/>
    </source>
</evidence>
<feature type="region of interest" description="Disordered" evidence="5">
    <location>
        <begin position="1"/>
        <end position="24"/>
    </location>
</feature>
<keyword evidence="3 4" id="KW-0440">LIM domain</keyword>
<dbReference type="PANTHER" id="PTHR24206">
    <property type="entry name" value="OS06G0237300 PROTEIN"/>
    <property type="match status" value="1"/>
</dbReference>
<evidence type="ECO:0000259" key="6">
    <source>
        <dbReference type="PROSITE" id="PS50023"/>
    </source>
</evidence>
<dbReference type="Pfam" id="PF00412">
    <property type="entry name" value="LIM"/>
    <property type="match status" value="1"/>
</dbReference>
<dbReference type="Gene3D" id="2.10.110.10">
    <property type="entry name" value="Cysteine Rich Protein"/>
    <property type="match status" value="1"/>
</dbReference>
<dbReference type="PROSITE" id="PS50023">
    <property type="entry name" value="LIM_DOMAIN_2"/>
    <property type="match status" value="1"/>
</dbReference>
<evidence type="ECO:0000313" key="8">
    <source>
        <dbReference type="Proteomes" id="UP000694545"/>
    </source>
</evidence>
<evidence type="ECO:0000256" key="4">
    <source>
        <dbReference type="PROSITE-ProRule" id="PRU00125"/>
    </source>
</evidence>
<dbReference type="InterPro" id="IPR001781">
    <property type="entry name" value="Znf_LIM"/>
</dbReference>
<keyword evidence="8" id="KW-1185">Reference proteome</keyword>
<evidence type="ECO:0000256" key="1">
    <source>
        <dbReference type="ARBA" id="ARBA00022723"/>
    </source>
</evidence>
<dbReference type="AlphaFoldDB" id="A0A8D2LI56"/>
<protein>
    <recommendedName>
        <fullName evidence="6">LIM zinc-binding domain-containing protein</fullName>
    </recommendedName>
</protein>
<name>A0A8D2LI56_VARKO</name>
<accession>A0A8D2LI56</accession>
<dbReference type="Proteomes" id="UP000694545">
    <property type="component" value="Unplaced"/>
</dbReference>
<dbReference type="Ensembl" id="ENSVKKT00000022883.1">
    <property type="protein sequence ID" value="ENSVKKP00000022329.1"/>
    <property type="gene ID" value="ENSVKKG00000014880.1"/>
</dbReference>
<evidence type="ECO:0000313" key="7">
    <source>
        <dbReference type="Ensembl" id="ENSVKKP00000022329.1"/>
    </source>
</evidence>
<dbReference type="SUPFAM" id="SSF57716">
    <property type="entry name" value="Glucocorticoid receptor-like (DNA-binding domain)"/>
    <property type="match status" value="1"/>
</dbReference>
<feature type="domain" description="LIM zinc-binding" evidence="6">
    <location>
        <begin position="43"/>
        <end position="103"/>
    </location>
</feature>
<dbReference type="GO" id="GO:0046872">
    <property type="term" value="F:metal ion binding"/>
    <property type="evidence" value="ECO:0007669"/>
    <property type="project" value="UniProtKB-KW"/>
</dbReference>
<reference evidence="7" key="1">
    <citation type="submission" date="2025-08" db="UniProtKB">
        <authorList>
            <consortium name="Ensembl"/>
        </authorList>
    </citation>
    <scope>IDENTIFICATION</scope>
</reference>
<evidence type="ECO:0000256" key="5">
    <source>
        <dbReference type="SAM" id="MobiDB-lite"/>
    </source>
</evidence>
<sequence length="112" mass="12092">MLKSKAKQKAMLAAPKAKSNKDGARFLTPSSAAALSFQGAAREECAVCSEPLHPTRRISVQNASLHHACFCCVRCGKMLSLLDYATFCGAFYCKAHYKLLAVVKESSQVPPV</sequence>
<dbReference type="SMART" id="SM00132">
    <property type="entry name" value="LIM"/>
    <property type="match status" value="1"/>
</dbReference>